<protein>
    <recommendedName>
        <fullName evidence="3">Cell wall synthesis protein Wag31</fullName>
    </recommendedName>
    <alternativeName>
        <fullName evidence="8">Antigen 84</fullName>
    </alternativeName>
</protein>
<dbReference type="NCBIfam" id="TIGR03544">
    <property type="entry name" value="DivI1A_domain"/>
    <property type="match status" value="3"/>
</dbReference>
<keyword evidence="4" id="KW-0963">Cytoplasm</keyword>
<accession>A0ABY2F4J4</accession>
<evidence type="ECO:0000256" key="4">
    <source>
        <dbReference type="ARBA" id="ARBA00022490"/>
    </source>
</evidence>
<evidence type="ECO:0000256" key="8">
    <source>
        <dbReference type="ARBA" id="ARBA00031737"/>
    </source>
</evidence>
<dbReference type="InterPro" id="IPR019933">
    <property type="entry name" value="DivIVA_domain"/>
</dbReference>
<comment type="similarity">
    <text evidence="2">Belongs to the DivIVA family.</text>
</comment>
<dbReference type="PANTHER" id="PTHR35794:SF2">
    <property type="entry name" value="CELL DIVISION PROTEIN DIVIVA"/>
    <property type="match status" value="1"/>
</dbReference>
<evidence type="ECO:0000256" key="2">
    <source>
        <dbReference type="ARBA" id="ARBA00009008"/>
    </source>
</evidence>
<keyword evidence="10" id="KW-1185">Reference proteome</keyword>
<evidence type="ECO:0000256" key="3">
    <source>
        <dbReference type="ARBA" id="ARBA00018787"/>
    </source>
</evidence>
<name>A0ABY2F4J4_9ACTN</name>
<evidence type="ECO:0000256" key="1">
    <source>
        <dbReference type="ARBA" id="ARBA00004496"/>
    </source>
</evidence>
<evidence type="ECO:0000256" key="7">
    <source>
        <dbReference type="ARBA" id="ARBA00023306"/>
    </source>
</evidence>
<dbReference type="PANTHER" id="PTHR35794">
    <property type="entry name" value="CELL DIVISION PROTEIN DIVIVA"/>
    <property type="match status" value="1"/>
</dbReference>
<dbReference type="InterPro" id="IPR007793">
    <property type="entry name" value="DivIVA_fam"/>
</dbReference>
<evidence type="ECO:0000313" key="10">
    <source>
        <dbReference type="Proteomes" id="UP000295060"/>
    </source>
</evidence>
<dbReference type="RefSeq" id="WP_134133239.1">
    <property type="nucleotide sequence ID" value="NZ_SODU01000005.1"/>
</dbReference>
<keyword evidence="6" id="KW-0175">Coiled coil</keyword>
<evidence type="ECO:0000313" key="9">
    <source>
        <dbReference type="EMBL" id="TDW81467.1"/>
    </source>
</evidence>
<keyword evidence="7" id="KW-0131">Cell cycle</keyword>
<evidence type="ECO:0000256" key="6">
    <source>
        <dbReference type="ARBA" id="ARBA00023054"/>
    </source>
</evidence>
<comment type="subcellular location">
    <subcellularLocation>
        <location evidence="1">Cytoplasm</location>
    </subcellularLocation>
</comment>
<proteinExistence type="inferred from homology"/>
<keyword evidence="5" id="KW-0132">Cell division</keyword>
<evidence type="ECO:0000256" key="5">
    <source>
        <dbReference type="ARBA" id="ARBA00022618"/>
    </source>
</evidence>
<dbReference type="EMBL" id="SODU01000005">
    <property type="protein sequence ID" value="TDW81467.1"/>
    <property type="molecule type" value="Genomic_DNA"/>
</dbReference>
<dbReference type="Gene3D" id="6.10.250.660">
    <property type="match status" value="2"/>
</dbReference>
<gene>
    <name evidence="9" type="ORF">EV137_7472</name>
</gene>
<comment type="caution">
    <text evidence="9">The sequence shown here is derived from an EMBL/GenBank/DDBJ whole genome shotgun (WGS) entry which is preliminary data.</text>
</comment>
<dbReference type="Proteomes" id="UP000295060">
    <property type="component" value="Unassembled WGS sequence"/>
</dbReference>
<reference evidence="9 10" key="1">
    <citation type="submission" date="2019-03" db="EMBL/GenBank/DDBJ databases">
        <title>Genomic Encyclopedia of Type Strains, Phase III (KMG-III): the genomes of soil and plant-associated and newly described type strains.</title>
        <authorList>
            <person name="Whitman W."/>
        </authorList>
    </citation>
    <scope>NUCLEOTIDE SEQUENCE [LARGE SCALE GENOMIC DNA]</scope>
    <source>
        <strain evidence="9 10">VKMAc-2574</strain>
    </source>
</reference>
<organism evidence="9 10">
    <name type="scientific">Kribbella pratensis</name>
    <dbReference type="NCBI Taxonomy" id="2512112"/>
    <lineage>
        <taxon>Bacteria</taxon>
        <taxon>Bacillati</taxon>
        <taxon>Actinomycetota</taxon>
        <taxon>Actinomycetes</taxon>
        <taxon>Propionibacteriales</taxon>
        <taxon>Kribbellaceae</taxon>
        <taxon>Kribbella</taxon>
    </lineage>
</organism>
<sequence length="166" mass="18662">MLKPAFSVRLLGDRYDRGEVDAFVDRVVATVERRSVGPNVTVDDLRNAAFRTPLLGPGYRADEVDDFLTEAERWLPDRPAARPSGSVNGERTAPLFTPVRLREGYAPYEVDEFIDRLMATVNGLPVKRPVTVREIRHVQFTPVRLTEGYDVAEVDAFLDTAEGWLS</sequence>